<sequence length="244" mass="27554">MSDRFRRSNAPSPEEMESIPPSRPRSETPDLPQRFVRSNAPSPEERPSTAVMRQHFQNPRRDSERCRDSLRQIWARVPDIDRVSFAPYSAEEQRPSSVDIPSEEGRERLTILIHRSSPPNRNEPGPEGQRGRSLFPDSWERLRIMVPRNHPPNRHESGPAGQRGRSVSPHFSDWINVHENEVVTISDPSDVAETVIIREPTGSQVRGSSLSSPLVERMTPEGQGDITVCDPSNFVSADAEVVED</sequence>
<feature type="compositionally biased region" description="Polar residues" evidence="1">
    <location>
        <begin position="201"/>
        <end position="212"/>
    </location>
</feature>
<reference evidence="2 3" key="1">
    <citation type="journal article" date="2013" name="PLoS Genet.">
        <title>The genome and development-dependent transcriptomes of Pyronema confluens: a window into fungal evolution.</title>
        <authorList>
            <person name="Traeger S."/>
            <person name="Altegoer F."/>
            <person name="Freitag M."/>
            <person name="Gabaldon T."/>
            <person name="Kempken F."/>
            <person name="Kumar A."/>
            <person name="Marcet-Houben M."/>
            <person name="Poggeler S."/>
            <person name="Stajich J.E."/>
            <person name="Nowrousian M."/>
        </authorList>
    </citation>
    <scope>NUCLEOTIDE SEQUENCE [LARGE SCALE GENOMIC DNA]</scope>
    <source>
        <strain evidence="3">CBS 100304</strain>
        <tissue evidence="2">Vegetative mycelium</tissue>
    </source>
</reference>
<gene>
    <name evidence="2" type="ORF">PCON_10546</name>
</gene>
<feature type="region of interest" description="Disordered" evidence="1">
    <location>
        <begin position="200"/>
        <end position="231"/>
    </location>
</feature>
<feature type="region of interest" description="Disordered" evidence="1">
    <location>
        <begin position="85"/>
        <end position="169"/>
    </location>
</feature>
<organism evidence="2 3">
    <name type="scientific">Pyronema omphalodes (strain CBS 100304)</name>
    <name type="common">Pyronema confluens</name>
    <dbReference type="NCBI Taxonomy" id="1076935"/>
    <lineage>
        <taxon>Eukaryota</taxon>
        <taxon>Fungi</taxon>
        <taxon>Dikarya</taxon>
        <taxon>Ascomycota</taxon>
        <taxon>Pezizomycotina</taxon>
        <taxon>Pezizomycetes</taxon>
        <taxon>Pezizales</taxon>
        <taxon>Pyronemataceae</taxon>
        <taxon>Pyronema</taxon>
    </lineage>
</organism>
<protein>
    <submittedName>
        <fullName evidence="2">Uncharacterized protein</fullName>
    </submittedName>
</protein>
<dbReference type="Proteomes" id="UP000018144">
    <property type="component" value="Unassembled WGS sequence"/>
</dbReference>
<accession>U4L3A5</accession>
<keyword evidence="3" id="KW-1185">Reference proteome</keyword>
<evidence type="ECO:0000313" key="3">
    <source>
        <dbReference type="Proteomes" id="UP000018144"/>
    </source>
</evidence>
<feature type="region of interest" description="Disordered" evidence="1">
    <location>
        <begin position="1"/>
        <end position="67"/>
    </location>
</feature>
<dbReference type="EMBL" id="HF935578">
    <property type="protein sequence ID" value="CCX10952.1"/>
    <property type="molecule type" value="Genomic_DNA"/>
</dbReference>
<name>U4L3A5_PYROM</name>
<evidence type="ECO:0000313" key="2">
    <source>
        <dbReference type="EMBL" id="CCX10952.1"/>
    </source>
</evidence>
<evidence type="ECO:0000256" key="1">
    <source>
        <dbReference type="SAM" id="MobiDB-lite"/>
    </source>
</evidence>
<dbReference type="AlphaFoldDB" id="U4L3A5"/>
<proteinExistence type="predicted"/>